<dbReference type="CDD" id="cd00761">
    <property type="entry name" value="Glyco_tranf_GTA_type"/>
    <property type="match status" value="1"/>
</dbReference>
<dbReference type="SUPFAM" id="SSF53448">
    <property type="entry name" value="Nucleotide-diphospho-sugar transferases"/>
    <property type="match status" value="1"/>
</dbReference>
<dbReference type="Gene3D" id="3.90.550.10">
    <property type="entry name" value="Spore Coat Polysaccharide Biosynthesis Protein SpsA, Chain A"/>
    <property type="match status" value="1"/>
</dbReference>
<evidence type="ECO:0000256" key="1">
    <source>
        <dbReference type="ARBA" id="ARBA00022676"/>
    </source>
</evidence>
<dbReference type="InterPro" id="IPR029044">
    <property type="entry name" value="Nucleotide-diphossugar_trans"/>
</dbReference>
<accession>A0ABN6DR08</accession>
<dbReference type="NCBIfam" id="NF007482">
    <property type="entry name" value="PRK10073.1"/>
    <property type="match status" value="1"/>
</dbReference>
<dbReference type="RefSeq" id="WP_133846491.1">
    <property type="nucleotide sequence ID" value="NZ_AP024329.1"/>
</dbReference>
<evidence type="ECO:0000256" key="2">
    <source>
        <dbReference type="ARBA" id="ARBA00022679"/>
    </source>
</evidence>
<evidence type="ECO:0000259" key="3">
    <source>
        <dbReference type="Pfam" id="PF00535"/>
    </source>
</evidence>
<dbReference type="PANTHER" id="PTHR22916:SF51">
    <property type="entry name" value="GLYCOSYLTRANSFERASE EPSH-RELATED"/>
    <property type="match status" value="1"/>
</dbReference>
<dbReference type="InterPro" id="IPR001173">
    <property type="entry name" value="Glyco_trans_2-like"/>
</dbReference>
<feature type="domain" description="Glycosyltransferase 2-like" evidence="3">
    <location>
        <begin position="8"/>
        <end position="128"/>
    </location>
</feature>
<keyword evidence="5" id="KW-1185">Reference proteome</keyword>
<evidence type="ECO:0000313" key="5">
    <source>
        <dbReference type="Proteomes" id="UP000677515"/>
    </source>
</evidence>
<organism evidence="4 5">
    <name type="scientific">Erwinia rhapontici</name>
    <name type="common">Pectobacterium rhapontici</name>
    <dbReference type="NCBI Taxonomy" id="55212"/>
    <lineage>
        <taxon>Bacteria</taxon>
        <taxon>Pseudomonadati</taxon>
        <taxon>Pseudomonadota</taxon>
        <taxon>Gammaproteobacteria</taxon>
        <taxon>Enterobacterales</taxon>
        <taxon>Erwiniaceae</taxon>
        <taxon>Erwinia</taxon>
    </lineage>
</organism>
<reference evidence="4 5" key="1">
    <citation type="submission" date="2021-01" db="EMBL/GenBank/DDBJ databases">
        <title>Complete genome sequence of Erwinia rhapontici MAFF 311153.</title>
        <authorList>
            <person name="Morohoshi T."/>
            <person name="Someya N."/>
        </authorList>
    </citation>
    <scope>NUCLEOTIDE SEQUENCE [LARGE SCALE GENOMIC DNA]</scope>
    <source>
        <strain evidence="4 5">MAFF 311153</strain>
    </source>
</reference>
<dbReference type="Proteomes" id="UP000677515">
    <property type="component" value="Chromosome"/>
</dbReference>
<proteinExistence type="predicted"/>
<keyword evidence="1" id="KW-0328">Glycosyltransferase</keyword>
<dbReference type="EMBL" id="AP024329">
    <property type="protein sequence ID" value="BCQ37165.1"/>
    <property type="molecule type" value="Genomic_DNA"/>
</dbReference>
<name>A0ABN6DR08_ERWRD</name>
<sequence>MPPSPLLSIVVPLYNTGPLFDPFMQSLMAQTFEDLEIIIVNDGSTDGSGERAEHYARQAAHISVIHQENGGVSRARNTGMNHIKGKYVTFPDADDILEPELYRTLMAMAMADDLDAAQCNARRISMLDSQGEILIPPRRLRSTQVLSGDRWLGRALKTRRYLHVVWLGIYRVSLIRQLNLQFVPGLHHQDILWTTEFMLNARRVRYSDRALYRYLIHGESISNRPRTGQSNVEYQRHYLKICQRLEEINQQYRGSVNIYRSFHAQIFREALIVCHAIRRETNEVTRQAIIADFYATDTPRRMRRNARGPKQRYHLLLWLGRLRRWRKSGAVRA</sequence>
<evidence type="ECO:0000313" key="4">
    <source>
        <dbReference type="EMBL" id="BCQ37165.1"/>
    </source>
</evidence>
<protein>
    <submittedName>
        <fullName evidence="4">Glycosyltransferase</fullName>
    </submittedName>
</protein>
<keyword evidence="2" id="KW-0808">Transferase</keyword>
<gene>
    <name evidence="4" type="ORF">ERHA53_45080</name>
</gene>
<dbReference type="Pfam" id="PF00535">
    <property type="entry name" value="Glycos_transf_2"/>
    <property type="match status" value="1"/>
</dbReference>
<dbReference type="PANTHER" id="PTHR22916">
    <property type="entry name" value="GLYCOSYLTRANSFERASE"/>
    <property type="match status" value="1"/>
</dbReference>